<dbReference type="PANTHER" id="PTHR34726:SF3">
    <property type="entry name" value="GUANYLATE-BINDING PROTEIN N-TERMINAL DOMAIN-CONTAINING PROTEIN-RELATED"/>
    <property type="match status" value="1"/>
</dbReference>
<keyword evidence="3" id="KW-0378">Hydrolase</keyword>
<evidence type="ECO:0000313" key="4">
    <source>
        <dbReference type="Proteomes" id="UP000054937"/>
    </source>
</evidence>
<sequence>MENLIRSSQQDQKTAQPNSNPKQTNQIYQSQQVQQNQINSLKTNDNKQQPQSSKQQITEQGFLALQKTAHKCFQDLKKTQDQLKNCQKELEEKNKQMQVLQRCKEVYDMAKKVVQRKNEQNQKNKDDHDDDDDLQGYDLRIDYKNMKQFITKGAEIKISKELQKEGKYLSKITDNCTSVGFLGKKNTGKSFLNELLIDRKIDQGYLHATEGINITFDKNKICYLDSAGLGETLQNFDGISDMVKKYNDFSKKNENDQKTKIYQQIRDKKNDILQNQNNLYLERLGTEKFSQLFMTKVCDIIIYVADILCLEEQKTITSIIRQIQEYGQDQQLIVIHNFKGIYLKEDIEQCIEKDIKSNFCLEDRVDNNDMNSPDFNMNYFKNYGHYQNKQKQNGQQISKTVHLVMAQQGSEIGDFYNAKSKDYIMNIIQNYNKEKSQKDIFLEFQKFLNEYLSQFIQLEKLQLKQDKHQNDNDNQSQSSSQQNSDSFQIQSLSQDCENKFELLNKKKIETKPDFKLIVDKNLICCEKYSNIEEKSIKYKDITVDFLGQPIDMRNSNDISPEYKVYYNKNENLKVIVLQIPGIQFIEKIKVNQESTQQSKVIRVRGAQSQSKIDNFYKETLRFESLDDFERNEKYEIKYGKFDIRIPIGSISENIDVTKLKPDYQYVKDFGLLIIPVQFLVEQNGSDSDF</sequence>
<comment type="caution">
    <text evidence="3">The sequence shown here is derived from an EMBL/GenBank/DDBJ whole genome shotgun (WGS) entry which is preliminary data.</text>
</comment>
<proteinExistence type="predicted"/>
<dbReference type="InParanoid" id="A0A0V0R579"/>
<keyword evidence="4" id="KW-1185">Reference proteome</keyword>
<evidence type="ECO:0000256" key="2">
    <source>
        <dbReference type="SAM" id="MobiDB-lite"/>
    </source>
</evidence>
<name>A0A0V0R579_PSEPJ</name>
<dbReference type="PANTHER" id="PTHR34726">
    <property type="entry name" value="GBP DOMAIN-CONTAINING PROTEIN"/>
    <property type="match status" value="1"/>
</dbReference>
<dbReference type="GO" id="GO:0016787">
    <property type="term" value="F:hydrolase activity"/>
    <property type="evidence" value="ECO:0007669"/>
    <property type="project" value="UniProtKB-KW"/>
</dbReference>
<feature type="compositionally biased region" description="Polar residues" evidence="2">
    <location>
        <begin position="1"/>
        <end position="22"/>
    </location>
</feature>
<protein>
    <submittedName>
        <fullName evidence="3">p-loop containing nucleoside triphosphate hydrolase</fullName>
    </submittedName>
</protein>
<dbReference type="AlphaFoldDB" id="A0A0V0R579"/>
<gene>
    <name evidence="3" type="ORF">PPERSA_09320</name>
</gene>
<feature type="region of interest" description="Disordered" evidence="2">
    <location>
        <begin position="1"/>
        <end position="57"/>
    </location>
</feature>
<feature type="compositionally biased region" description="Low complexity" evidence="2">
    <location>
        <begin position="23"/>
        <end position="40"/>
    </location>
</feature>
<accession>A0A0V0R579</accession>
<keyword evidence="1" id="KW-0175">Coiled coil</keyword>
<dbReference type="OrthoDB" id="10043329at2759"/>
<organism evidence="3 4">
    <name type="scientific">Pseudocohnilembus persalinus</name>
    <name type="common">Ciliate</name>
    <dbReference type="NCBI Taxonomy" id="266149"/>
    <lineage>
        <taxon>Eukaryota</taxon>
        <taxon>Sar</taxon>
        <taxon>Alveolata</taxon>
        <taxon>Ciliophora</taxon>
        <taxon>Intramacronucleata</taxon>
        <taxon>Oligohymenophorea</taxon>
        <taxon>Scuticociliatia</taxon>
        <taxon>Philasterida</taxon>
        <taxon>Pseudocohnilembidae</taxon>
        <taxon>Pseudocohnilembus</taxon>
    </lineage>
</organism>
<evidence type="ECO:0000313" key="3">
    <source>
        <dbReference type="EMBL" id="KRX09650.1"/>
    </source>
</evidence>
<dbReference type="SUPFAM" id="SSF52540">
    <property type="entry name" value="P-loop containing nucleoside triphosphate hydrolases"/>
    <property type="match status" value="1"/>
</dbReference>
<dbReference type="InterPro" id="IPR027417">
    <property type="entry name" value="P-loop_NTPase"/>
</dbReference>
<reference evidence="3 4" key="1">
    <citation type="journal article" date="2015" name="Sci. Rep.">
        <title>Genome of the facultative scuticociliatosis pathogen Pseudocohnilembus persalinus provides insight into its virulence through horizontal gene transfer.</title>
        <authorList>
            <person name="Xiong J."/>
            <person name="Wang G."/>
            <person name="Cheng J."/>
            <person name="Tian M."/>
            <person name="Pan X."/>
            <person name="Warren A."/>
            <person name="Jiang C."/>
            <person name="Yuan D."/>
            <person name="Miao W."/>
        </authorList>
    </citation>
    <scope>NUCLEOTIDE SEQUENCE [LARGE SCALE GENOMIC DNA]</scope>
    <source>
        <strain evidence="3">36N120E</strain>
    </source>
</reference>
<feature type="compositionally biased region" description="Polar residues" evidence="2">
    <location>
        <begin position="41"/>
        <end position="57"/>
    </location>
</feature>
<evidence type="ECO:0000256" key="1">
    <source>
        <dbReference type="SAM" id="Coils"/>
    </source>
</evidence>
<feature type="coiled-coil region" evidence="1">
    <location>
        <begin position="73"/>
        <end position="103"/>
    </location>
</feature>
<dbReference type="Proteomes" id="UP000054937">
    <property type="component" value="Unassembled WGS sequence"/>
</dbReference>
<dbReference type="EMBL" id="LDAU01000045">
    <property type="protein sequence ID" value="KRX09650.1"/>
    <property type="molecule type" value="Genomic_DNA"/>
</dbReference>
<dbReference type="OMA" id="CLEEMEH"/>